<dbReference type="Proteomes" id="UP000324222">
    <property type="component" value="Unassembled WGS sequence"/>
</dbReference>
<name>A0A5B7E154_PORTR</name>
<organism evidence="1 2">
    <name type="scientific">Portunus trituberculatus</name>
    <name type="common">Swimming crab</name>
    <name type="synonym">Neptunus trituberculatus</name>
    <dbReference type="NCBI Taxonomy" id="210409"/>
    <lineage>
        <taxon>Eukaryota</taxon>
        <taxon>Metazoa</taxon>
        <taxon>Ecdysozoa</taxon>
        <taxon>Arthropoda</taxon>
        <taxon>Crustacea</taxon>
        <taxon>Multicrustacea</taxon>
        <taxon>Malacostraca</taxon>
        <taxon>Eumalacostraca</taxon>
        <taxon>Eucarida</taxon>
        <taxon>Decapoda</taxon>
        <taxon>Pleocyemata</taxon>
        <taxon>Brachyura</taxon>
        <taxon>Eubrachyura</taxon>
        <taxon>Portunoidea</taxon>
        <taxon>Portunidae</taxon>
        <taxon>Portuninae</taxon>
        <taxon>Portunus</taxon>
    </lineage>
</organism>
<reference evidence="1 2" key="1">
    <citation type="submission" date="2019-05" db="EMBL/GenBank/DDBJ databases">
        <title>Another draft genome of Portunus trituberculatus and its Hox gene families provides insights of decapod evolution.</title>
        <authorList>
            <person name="Jeong J.-H."/>
            <person name="Song I."/>
            <person name="Kim S."/>
            <person name="Choi T."/>
            <person name="Kim D."/>
            <person name="Ryu S."/>
            <person name="Kim W."/>
        </authorList>
    </citation>
    <scope>NUCLEOTIDE SEQUENCE [LARGE SCALE GENOMIC DNA]</scope>
    <source>
        <tissue evidence="1">Muscle</tissue>
    </source>
</reference>
<protein>
    <submittedName>
        <fullName evidence="1">Uncharacterized protein</fullName>
    </submittedName>
</protein>
<gene>
    <name evidence="1" type="ORF">E2C01_020382</name>
</gene>
<evidence type="ECO:0000313" key="2">
    <source>
        <dbReference type="Proteomes" id="UP000324222"/>
    </source>
</evidence>
<dbReference type="EMBL" id="VSRR010001709">
    <property type="protein sequence ID" value="MPC27215.1"/>
    <property type="molecule type" value="Genomic_DNA"/>
</dbReference>
<comment type="caution">
    <text evidence="1">The sequence shown here is derived from an EMBL/GenBank/DDBJ whole genome shotgun (WGS) entry which is preliminary data.</text>
</comment>
<evidence type="ECO:0000313" key="1">
    <source>
        <dbReference type="EMBL" id="MPC27215.1"/>
    </source>
</evidence>
<proteinExistence type="predicted"/>
<sequence length="36" mass="4298">MTKTLTRTKLLISGEFENCGHITYIFKRLFFNITLF</sequence>
<dbReference type="AlphaFoldDB" id="A0A5B7E154"/>
<keyword evidence="2" id="KW-1185">Reference proteome</keyword>
<accession>A0A5B7E154</accession>